<dbReference type="AlphaFoldDB" id="A0A437M036"/>
<comment type="caution">
    <text evidence="2">The sequence shown here is derived from an EMBL/GenBank/DDBJ whole genome shotgun (WGS) entry which is preliminary data.</text>
</comment>
<keyword evidence="1" id="KW-0812">Transmembrane</keyword>
<dbReference type="OrthoDB" id="7552162at2"/>
<dbReference type="InterPro" id="IPR009937">
    <property type="entry name" value="Phage_holin_3_6"/>
</dbReference>
<evidence type="ECO:0000256" key="1">
    <source>
        <dbReference type="SAM" id="Phobius"/>
    </source>
</evidence>
<keyword evidence="1" id="KW-1133">Transmembrane helix</keyword>
<keyword evidence="1" id="KW-0472">Membrane</keyword>
<dbReference type="Proteomes" id="UP000282971">
    <property type="component" value="Unassembled WGS sequence"/>
</dbReference>
<proteinExistence type="predicted"/>
<keyword evidence="3" id="KW-1185">Reference proteome</keyword>
<reference evidence="2 3" key="1">
    <citation type="submission" date="2019-01" db="EMBL/GenBank/DDBJ databases">
        <authorList>
            <person name="Chen W.-M."/>
        </authorList>
    </citation>
    <scope>NUCLEOTIDE SEQUENCE [LARGE SCALE GENOMIC DNA]</scope>
    <source>
        <strain evidence="2 3">CCP-7</strain>
    </source>
</reference>
<accession>A0A437M036</accession>
<dbReference type="Pfam" id="PF07332">
    <property type="entry name" value="Phage_holin_3_6"/>
    <property type="match status" value="1"/>
</dbReference>
<evidence type="ECO:0000313" key="3">
    <source>
        <dbReference type="Proteomes" id="UP000282971"/>
    </source>
</evidence>
<dbReference type="EMBL" id="SACN01000002">
    <property type="protein sequence ID" value="RVT90874.1"/>
    <property type="molecule type" value="Genomic_DNA"/>
</dbReference>
<gene>
    <name evidence="2" type="ORF">EOD43_15135</name>
</gene>
<evidence type="ECO:0000313" key="2">
    <source>
        <dbReference type="EMBL" id="RVT90874.1"/>
    </source>
</evidence>
<name>A0A437M036_9SPHN</name>
<organism evidence="2 3">
    <name type="scientific">Sphingomonas crocodyli</name>
    <dbReference type="NCBI Taxonomy" id="1979270"/>
    <lineage>
        <taxon>Bacteria</taxon>
        <taxon>Pseudomonadati</taxon>
        <taxon>Pseudomonadota</taxon>
        <taxon>Alphaproteobacteria</taxon>
        <taxon>Sphingomonadales</taxon>
        <taxon>Sphingomonadaceae</taxon>
        <taxon>Sphingomonas</taxon>
    </lineage>
</organism>
<sequence length="251" mass="26783">MILADRGEGEAAAGGGDEPIRALFTRLTADIRTLIEAEVALLRIDFYRRIARAKLAIILIVGALLLGQAAAVVLLMSLAFALSPYLTPFGGAMVAALIGAIAAGLCAKMGMKRLVSMIEDDDRDDKPQGAIEPLIERARARSRTARAAVLDAIGDTQARLHPRALLEDLTEEVLDHAQSLAHRVVEKARRQPIRTILWIAGGALLVLRPRLGKFAFKVADRLGATRTGAVGYRGEGAVTPAQPPASEETGR</sequence>
<protein>
    <submittedName>
        <fullName evidence="2">Phage holin family protein</fullName>
    </submittedName>
</protein>
<feature type="transmembrane region" description="Helical" evidence="1">
    <location>
        <begin position="88"/>
        <end position="107"/>
    </location>
</feature>
<feature type="transmembrane region" description="Helical" evidence="1">
    <location>
        <begin position="55"/>
        <end position="82"/>
    </location>
</feature>